<dbReference type="AlphaFoldDB" id="A0A7W8LCF4"/>
<protein>
    <recommendedName>
        <fullName evidence="3">Transposase</fullName>
    </recommendedName>
</protein>
<dbReference type="EMBL" id="JACHDE010000019">
    <property type="protein sequence ID" value="MBB5404406.1"/>
    <property type="molecule type" value="Genomic_DNA"/>
</dbReference>
<reference evidence="1 2" key="1">
    <citation type="submission" date="2020-08" db="EMBL/GenBank/DDBJ databases">
        <title>Genomic Encyclopedia of Type Strains, Phase IV (KMG-V): Genome sequencing to study the core and pangenomes of soil and plant-associated prokaryotes.</title>
        <authorList>
            <person name="Whitman W."/>
        </authorList>
    </citation>
    <scope>NUCLEOTIDE SEQUENCE [LARGE SCALE GENOMIC DNA]</scope>
    <source>
        <strain evidence="1 2">JPY162</strain>
    </source>
</reference>
<comment type="caution">
    <text evidence="1">The sequence shown here is derived from an EMBL/GenBank/DDBJ whole genome shotgun (WGS) entry which is preliminary data.</text>
</comment>
<evidence type="ECO:0008006" key="3">
    <source>
        <dbReference type="Google" id="ProtNLM"/>
    </source>
</evidence>
<evidence type="ECO:0000313" key="2">
    <source>
        <dbReference type="Proteomes" id="UP000592820"/>
    </source>
</evidence>
<organism evidence="1 2">
    <name type="scientific">Paraburkholderia youngii</name>
    <dbReference type="NCBI Taxonomy" id="2782701"/>
    <lineage>
        <taxon>Bacteria</taxon>
        <taxon>Pseudomonadati</taxon>
        <taxon>Pseudomonadota</taxon>
        <taxon>Betaproteobacteria</taxon>
        <taxon>Burkholderiales</taxon>
        <taxon>Burkholderiaceae</taxon>
        <taxon>Paraburkholderia</taxon>
    </lineage>
</organism>
<accession>A0A7W8LCF4</accession>
<sequence length="70" mass="8102">MRKLLLHGARTCVLHLDRTKDHLGVWLNQMEAKGIHRNKLIVALANKLARIAWAVLTRHGSLYLRQPQQQ</sequence>
<dbReference type="Proteomes" id="UP000592820">
    <property type="component" value="Unassembled WGS sequence"/>
</dbReference>
<evidence type="ECO:0000313" key="1">
    <source>
        <dbReference type="EMBL" id="MBB5404406.1"/>
    </source>
</evidence>
<gene>
    <name evidence="1" type="ORF">HDG41_006502</name>
</gene>
<proteinExistence type="predicted"/>
<name>A0A7W8LCF4_9BURK</name>